<comment type="subcellular location">
    <subcellularLocation>
        <location evidence="1">Cell membrane</location>
    </subcellularLocation>
</comment>
<dbReference type="InterPro" id="IPR021040">
    <property type="entry name" value="LRRC8_Pannexin-like"/>
</dbReference>
<proteinExistence type="predicted"/>
<evidence type="ECO:0000256" key="6">
    <source>
        <dbReference type="ARBA" id="ARBA00023157"/>
    </source>
</evidence>
<reference evidence="8" key="1">
    <citation type="submission" date="2025-08" db="UniProtKB">
        <authorList>
            <consortium name="Ensembl"/>
        </authorList>
    </citation>
    <scope>IDENTIFICATION</scope>
</reference>
<feature type="domain" description="LRRC8 pannexin-like TM region" evidence="7">
    <location>
        <begin position="1"/>
        <end position="43"/>
    </location>
</feature>
<evidence type="ECO:0000256" key="5">
    <source>
        <dbReference type="ARBA" id="ARBA00023136"/>
    </source>
</evidence>
<keyword evidence="2" id="KW-1003">Cell membrane</keyword>
<dbReference type="GO" id="GO:0005886">
    <property type="term" value="C:plasma membrane"/>
    <property type="evidence" value="ECO:0007669"/>
    <property type="project" value="UniProtKB-SubCell"/>
</dbReference>
<keyword evidence="4" id="KW-1133">Transmembrane helix</keyword>
<name>A0A8D0BAJ3_SALMN</name>
<keyword evidence="5" id="KW-0472">Membrane</keyword>
<accession>A0A8D0BAJ3</accession>
<evidence type="ECO:0000256" key="4">
    <source>
        <dbReference type="ARBA" id="ARBA00022989"/>
    </source>
</evidence>
<evidence type="ECO:0000256" key="1">
    <source>
        <dbReference type="ARBA" id="ARBA00004236"/>
    </source>
</evidence>
<keyword evidence="3" id="KW-0812">Transmembrane</keyword>
<reference evidence="8" key="2">
    <citation type="submission" date="2025-09" db="UniProtKB">
        <authorList>
            <consortium name="Ensembl"/>
        </authorList>
    </citation>
    <scope>IDENTIFICATION</scope>
</reference>
<evidence type="ECO:0000259" key="7">
    <source>
        <dbReference type="Pfam" id="PF12534"/>
    </source>
</evidence>
<protein>
    <recommendedName>
        <fullName evidence="7">LRRC8 pannexin-like TM region domain-containing protein</fullName>
    </recommendedName>
</protein>
<dbReference type="Proteomes" id="UP000694421">
    <property type="component" value="Unplaced"/>
</dbReference>
<keyword evidence="6" id="KW-1015">Disulfide bond</keyword>
<evidence type="ECO:0000256" key="2">
    <source>
        <dbReference type="ARBA" id="ARBA00022475"/>
    </source>
</evidence>
<evidence type="ECO:0000256" key="3">
    <source>
        <dbReference type="ARBA" id="ARBA00022692"/>
    </source>
</evidence>
<dbReference type="AlphaFoldDB" id="A0A8D0BAJ3"/>
<evidence type="ECO:0000313" key="8">
    <source>
        <dbReference type="Ensembl" id="ENSSMRP00000005629.1"/>
    </source>
</evidence>
<dbReference type="GeneTree" id="ENSGT01030000234836"/>
<feature type="domain" description="LRRC8 pannexin-like TM region" evidence="7">
    <location>
        <begin position="56"/>
        <end position="95"/>
    </location>
</feature>
<dbReference type="Pfam" id="PF12534">
    <property type="entry name" value="Pannexin_like"/>
    <property type="match status" value="2"/>
</dbReference>
<keyword evidence="9" id="KW-1185">Reference proteome</keyword>
<organism evidence="8 9">
    <name type="scientific">Salvator merianae</name>
    <name type="common">Argentine black and white tegu</name>
    <name type="synonym">Tupinambis merianae</name>
    <dbReference type="NCBI Taxonomy" id="96440"/>
    <lineage>
        <taxon>Eukaryota</taxon>
        <taxon>Metazoa</taxon>
        <taxon>Chordata</taxon>
        <taxon>Craniata</taxon>
        <taxon>Vertebrata</taxon>
        <taxon>Euteleostomi</taxon>
        <taxon>Lepidosauria</taxon>
        <taxon>Squamata</taxon>
        <taxon>Bifurcata</taxon>
        <taxon>Unidentata</taxon>
        <taxon>Episquamata</taxon>
        <taxon>Laterata</taxon>
        <taxon>Teiioidea</taxon>
        <taxon>Teiidae</taxon>
        <taxon>Salvator</taxon>
    </lineage>
</organism>
<dbReference type="Ensembl" id="ENSSMRT00000006613.1">
    <property type="protein sequence ID" value="ENSSMRP00000005629.1"/>
    <property type="gene ID" value="ENSSMRG00000004561.1"/>
</dbReference>
<sequence>MASGNFWFSYPKTSSKIEHFLAILMKCFESPWTTKALSEMSCQYFLALPRTTGTVKCKEQLISPSSSPILDWKDREQGQALFEKIHKFRSHMESYCGPFPCTFNLYTNLYAKVQMSVPWQSPAFDGTAQFLWGLLAILHQAWCIPLQKRDPLVSF</sequence>
<evidence type="ECO:0000313" key="9">
    <source>
        <dbReference type="Proteomes" id="UP000694421"/>
    </source>
</evidence>